<proteinExistence type="predicted"/>
<dbReference type="OrthoDB" id="8902597at2"/>
<accession>A0A399R080</accession>
<organism evidence="2 3">
    <name type="scientific">Henriciella barbarensis</name>
    <dbReference type="NCBI Taxonomy" id="86342"/>
    <lineage>
        <taxon>Bacteria</taxon>
        <taxon>Pseudomonadati</taxon>
        <taxon>Pseudomonadota</taxon>
        <taxon>Alphaproteobacteria</taxon>
        <taxon>Hyphomonadales</taxon>
        <taxon>Hyphomonadaceae</taxon>
        <taxon>Henriciella</taxon>
    </lineage>
</organism>
<keyword evidence="1" id="KW-0732">Signal</keyword>
<protein>
    <recommendedName>
        <fullName evidence="4">DUF1579 domain-containing protein</fullName>
    </recommendedName>
</protein>
<evidence type="ECO:0000256" key="1">
    <source>
        <dbReference type="SAM" id="SignalP"/>
    </source>
</evidence>
<evidence type="ECO:0008006" key="4">
    <source>
        <dbReference type="Google" id="ProtNLM"/>
    </source>
</evidence>
<dbReference type="EMBL" id="QWGB01000005">
    <property type="protein sequence ID" value="RIJ23297.1"/>
    <property type="molecule type" value="Genomic_DNA"/>
</dbReference>
<dbReference type="Proteomes" id="UP000265431">
    <property type="component" value="Unassembled WGS sequence"/>
</dbReference>
<keyword evidence="3" id="KW-1185">Reference proteome</keyword>
<feature type="signal peptide" evidence="1">
    <location>
        <begin position="1"/>
        <end position="26"/>
    </location>
</feature>
<gene>
    <name evidence="2" type="ORF">D1224_03205</name>
</gene>
<reference evidence="2 3" key="1">
    <citation type="submission" date="2018-08" db="EMBL/GenBank/DDBJ databases">
        <title>Henriciella mobilis sp. nov., isolated from seawater.</title>
        <authorList>
            <person name="Cheng H."/>
            <person name="Wu Y.-H."/>
            <person name="Xu X.-W."/>
            <person name="Guo L.-L."/>
        </authorList>
    </citation>
    <scope>NUCLEOTIDE SEQUENCE [LARGE SCALE GENOMIC DNA]</scope>
    <source>
        <strain evidence="2 3">CCUG66934</strain>
    </source>
</reference>
<comment type="caution">
    <text evidence="2">The sequence shown here is derived from an EMBL/GenBank/DDBJ whole genome shotgun (WGS) entry which is preliminary data.</text>
</comment>
<dbReference type="RefSeq" id="WP_119378486.1">
    <property type="nucleotide sequence ID" value="NZ_QWGB01000005.1"/>
</dbReference>
<evidence type="ECO:0000313" key="2">
    <source>
        <dbReference type="EMBL" id="RIJ23297.1"/>
    </source>
</evidence>
<feature type="chain" id="PRO_5017442685" description="DUF1579 domain-containing protein" evidence="1">
    <location>
        <begin position="27"/>
        <end position="185"/>
    </location>
</feature>
<name>A0A399R080_9PROT</name>
<sequence>MKQVSIAFAALAALVAGLGAPPVASAQDTGEAAPQPAQSSCEGDVYDDFDFWLGEWDVTTPDGQVAGTNSITKAEDGCLLIERWTGAQGTTGQSYNFYDTGLQKWRQVWVARGATIDYAGKLTEDGEMRLEGKIAYRNGTTAPFRGSWTPEPNGSVTQRFQQFNSQTDGWDDWFTGVYRPKPRAE</sequence>
<dbReference type="AlphaFoldDB" id="A0A399R080"/>
<evidence type="ECO:0000313" key="3">
    <source>
        <dbReference type="Proteomes" id="UP000265431"/>
    </source>
</evidence>